<reference evidence="3" key="1">
    <citation type="submission" date="2015-06" db="EMBL/GenBank/DDBJ databases">
        <title>Complete genome sequence and metabolic analysis of phthalate degradation pathway in Gordonia sp. QH-11.</title>
        <authorList>
            <person name="Jin D."/>
            <person name="Kong X."/>
            <person name="Bai Z."/>
        </authorList>
    </citation>
    <scope>NUCLEOTIDE SEQUENCE [LARGE SCALE GENOMIC DNA]</scope>
    <source>
        <strain evidence="3">QH-11</strain>
    </source>
</reference>
<keyword evidence="1" id="KW-0812">Transmembrane</keyword>
<keyword evidence="1" id="KW-0472">Membrane</keyword>
<dbReference type="OrthoDB" id="9882849at2"/>
<evidence type="ECO:0000313" key="2">
    <source>
        <dbReference type="EMBL" id="ALG86236.1"/>
    </source>
</evidence>
<dbReference type="Proteomes" id="UP000063789">
    <property type="component" value="Chromosome"/>
</dbReference>
<dbReference type="PATRIC" id="fig|1136941.3.peg.3940"/>
<evidence type="ECO:0000313" key="3">
    <source>
        <dbReference type="Proteomes" id="UP000063789"/>
    </source>
</evidence>
<proteinExistence type="predicted"/>
<dbReference type="AlphaFoldDB" id="A0A0N9MUE7"/>
<dbReference type="KEGG" id="goq:ACH46_19255"/>
<sequence>MDATGIAVAVIIALAVIVGVGWFEYRRREFGKLDVEVQHAVTAARSARKQFRAASRLMTTEVASIERTISELSSVKGQRVAAGGGVTVYQRWIDTRQGSGSIIGVTASAADESTNGAGNAYVVVDGPAVNGVATLDASKDPKAGPNAYALAAAINKQARLAADEKKTLPEKIERAKSQLTTATRSHEQKVEAARSHFRGRLEVLPTETRAKYFRNDHA</sequence>
<gene>
    <name evidence="2" type="ORF">ACH46_19255</name>
</gene>
<name>A0A0N9MUE7_9ACTN</name>
<accession>A0A0N9MUE7</accession>
<keyword evidence="1" id="KW-1133">Transmembrane helix</keyword>
<reference evidence="2 3" key="2">
    <citation type="journal article" date="2017" name="Int. J. Syst. Evol. Microbiol.">
        <title>Gordonia phthalatica sp. nov., a di-n-butyl phthalate-degrading bacterium isolated from activated sludge.</title>
        <authorList>
            <person name="Jin D."/>
            <person name="Kong X."/>
            <person name="Jia M."/>
            <person name="Yu X."/>
            <person name="Wang X."/>
            <person name="Zhuang X."/>
            <person name="Deng Y."/>
            <person name="Bai Z."/>
        </authorList>
    </citation>
    <scope>NUCLEOTIDE SEQUENCE [LARGE SCALE GENOMIC DNA]</scope>
    <source>
        <strain evidence="2 3">QH-11</strain>
    </source>
</reference>
<organism evidence="2 3">
    <name type="scientific">Gordonia phthalatica</name>
    <dbReference type="NCBI Taxonomy" id="1136941"/>
    <lineage>
        <taxon>Bacteria</taxon>
        <taxon>Bacillati</taxon>
        <taxon>Actinomycetota</taxon>
        <taxon>Actinomycetes</taxon>
        <taxon>Mycobacteriales</taxon>
        <taxon>Gordoniaceae</taxon>
        <taxon>Gordonia</taxon>
    </lineage>
</organism>
<dbReference type="RefSeq" id="WP_006898340.1">
    <property type="nucleotide sequence ID" value="NZ_CP011853.1"/>
</dbReference>
<evidence type="ECO:0000256" key="1">
    <source>
        <dbReference type="SAM" id="Phobius"/>
    </source>
</evidence>
<keyword evidence="3" id="KW-1185">Reference proteome</keyword>
<dbReference type="EMBL" id="CP011853">
    <property type="protein sequence ID" value="ALG86236.1"/>
    <property type="molecule type" value="Genomic_DNA"/>
</dbReference>
<feature type="transmembrane region" description="Helical" evidence="1">
    <location>
        <begin position="6"/>
        <end position="23"/>
    </location>
</feature>
<protein>
    <submittedName>
        <fullName evidence="2">Uncharacterized protein</fullName>
    </submittedName>
</protein>